<dbReference type="GO" id="GO:0010008">
    <property type="term" value="C:endosome membrane"/>
    <property type="evidence" value="ECO:0007669"/>
    <property type="project" value="UniProtKB-SubCell"/>
</dbReference>
<dbReference type="InterPro" id="IPR036028">
    <property type="entry name" value="SH3-like_dom_sf"/>
</dbReference>
<dbReference type="SUPFAM" id="SSF50044">
    <property type="entry name" value="SH3-domain"/>
    <property type="match status" value="1"/>
</dbReference>
<evidence type="ECO:0000259" key="10">
    <source>
        <dbReference type="PROSITE" id="PS50002"/>
    </source>
</evidence>
<dbReference type="GO" id="GO:0043130">
    <property type="term" value="F:ubiquitin binding"/>
    <property type="evidence" value="ECO:0007669"/>
    <property type="project" value="InterPro"/>
</dbReference>
<dbReference type="EMBL" id="JADGKB010000005">
    <property type="protein sequence ID" value="KAJ3261567.1"/>
    <property type="molecule type" value="Genomic_DNA"/>
</dbReference>
<dbReference type="Proteomes" id="UP001210925">
    <property type="component" value="Unassembled WGS sequence"/>
</dbReference>
<dbReference type="InterPro" id="IPR050670">
    <property type="entry name" value="STAM"/>
</dbReference>
<dbReference type="SMART" id="SM00288">
    <property type="entry name" value="VHS"/>
    <property type="match status" value="1"/>
</dbReference>
<accession>A0AAD5ULT0</accession>
<comment type="caution">
    <text evidence="12">The sequence shown here is derived from an EMBL/GenBank/DDBJ whole genome shotgun (WGS) entry which is preliminary data.</text>
</comment>
<evidence type="ECO:0000256" key="8">
    <source>
        <dbReference type="ARBA" id="ARBA00022927"/>
    </source>
</evidence>
<evidence type="ECO:0000256" key="3">
    <source>
        <dbReference type="ARBA" id="ARBA00017923"/>
    </source>
</evidence>
<dbReference type="GO" id="GO:0033565">
    <property type="term" value="C:ESCRT-0 complex"/>
    <property type="evidence" value="ECO:0007669"/>
    <property type="project" value="TreeGrafter"/>
</dbReference>
<keyword evidence="8" id="KW-0653">Protein transport</keyword>
<dbReference type="GO" id="GO:0035091">
    <property type="term" value="F:phosphatidylinositol binding"/>
    <property type="evidence" value="ECO:0007669"/>
    <property type="project" value="InterPro"/>
</dbReference>
<dbReference type="CDD" id="cd16978">
    <property type="entry name" value="VHS_HSE1"/>
    <property type="match status" value="1"/>
</dbReference>
<protein>
    <recommendedName>
        <fullName evidence="3">Class E vacuolar protein-sorting machinery protein HSE1</fullName>
    </recommendedName>
    <alternativeName>
        <fullName evidence="4">Class E vacuolar protein-sorting machinery protein hse1</fullName>
    </alternativeName>
</protein>
<dbReference type="Pfam" id="PF14604">
    <property type="entry name" value="SH3_9"/>
    <property type="match status" value="1"/>
</dbReference>
<dbReference type="Gene3D" id="2.30.30.40">
    <property type="entry name" value="SH3 Domains"/>
    <property type="match status" value="1"/>
</dbReference>
<comment type="subcellular location">
    <subcellularLocation>
        <location evidence="1">Endosome membrane</location>
        <topology evidence="1">Peripheral membrane protein</topology>
        <orientation evidence="1">Cytoplasmic side</orientation>
    </subcellularLocation>
</comment>
<dbReference type="InterPro" id="IPR003903">
    <property type="entry name" value="UIM_dom"/>
</dbReference>
<dbReference type="SMART" id="SM00326">
    <property type="entry name" value="SH3"/>
    <property type="match status" value="1"/>
</dbReference>
<dbReference type="PROSITE" id="PS50330">
    <property type="entry name" value="UIM"/>
    <property type="match status" value="1"/>
</dbReference>
<dbReference type="PANTHER" id="PTHR45929:SF3">
    <property type="entry name" value="JAK PATHWAY SIGNAL TRANSDUCTION ADAPTOR MOLECULE"/>
    <property type="match status" value="1"/>
</dbReference>
<dbReference type="AlphaFoldDB" id="A0AAD5ULT0"/>
<comment type="similarity">
    <text evidence="2">Belongs to the STAM family.</text>
</comment>
<keyword evidence="13" id="KW-1185">Reference proteome</keyword>
<dbReference type="InterPro" id="IPR001452">
    <property type="entry name" value="SH3_domain"/>
</dbReference>
<dbReference type="GO" id="GO:0043328">
    <property type="term" value="P:protein transport to vacuole involved in ubiquitin-dependent protein catabolic process via the multivesicular body sorting pathway"/>
    <property type="evidence" value="ECO:0007669"/>
    <property type="project" value="TreeGrafter"/>
</dbReference>
<name>A0AAD5ULT0_9FUNG</name>
<keyword evidence="6" id="KW-0813">Transport</keyword>
<sequence>MESLIDAATSETNTGEDWGVIIKICEIVESNPSKARDAVNIIIRKLGHRNVNVAITNSQVILFSLTLSNALVQNCGLPLKQEICSRPYLQALLKLLNNSSTHITVRNRILDFIQTWAKDFKGNPSLDYMQEVYNQLRNEGYSFPSDQPPSPKKKSYVDKQKEEEELQLALALSLSQQQPVKQEQKATSKVLFSVKVLYDYHPTEDGELQLVKGSIVDVFDNSTFNDWWKGSYKCNVGIFPANYVEKISASTTDVDQGELLLGKLPSIQNLKHNIAKADPLGHNYSENQILQVKNF</sequence>
<evidence type="ECO:0000256" key="4">
    <source>
        <dbReference type="ARBA" id="ARBA00018978"/>
    </source>
</evidence>
<proteinExistence type="inferred from homology"/>
<feature type="domain" description="SH3" evidence="10">
    <location>
        <begin position="189"/>
        <end position="249"/>
    </location>
</feature>
<keyword evidence="7" id="KW-0967">Endosome</keyword>
<evidence type="ECO:0000256" key="7">
    <source>
        <dbReference type="ARBA" id="ARBA00022753"/>
    </source>
</evidence>
<dbReference type="InterPro" id="IPR002014">
    <property type="entry name" value="VHS_dom"/>
</dbReference>
<evidence type="ECO:0000256" key="9">
    <source>
        <dbReference type="PROSITE-ProRule" id="PRU00192"/>
    </source>
</evidence>
<evidence type="ECO:0000256" key="2">
    <source>
        <dbReference type="ARBA" id="ARBA00009666"/>
    </source>
</evidence>
<evidence type="ECO:0000313" key="12">
    <source>
        <dbReference type="EMBL" id="KAJ3261567.1"/>
    </source>
</evidence>
<gene>
    <name evidence="12" type="primary">HSE1</name>
    <name evidence="12" type="ORF">HK103_005405</name>
</gene>
<evidence type="ECO:0000259" key="11">
    <source>
        <dbReference type="PROSITE" id="PS50179"/>
    </source>
</evidence>
<organism evidence="12 13">
    <name type="scientific">Boothiomyces macroporosus</name>
    <dbReference type="NCBI Taxonomy" id="261099"/>
    <lineage>
        <taxon>Eukaryota</taxon>
        <taxon>Fungi</taxon>
        <taxon>Fungi incertae sedis</taxon>
        <taxon>Chytridiomycota</taxon>
        <taxon>Chytridiomycota incertae sedis</taxon>
        <taxon>Chytridiomycetes</taxon>
        <taxon>Rhizophydiales</taxon>
        <taxon>Terramycetaceae</taxon>
        <taxon>Boothiomyces</taxon>
    </lineage>
</organism>
<dbReference type="PANTHER" id="PTHR45929">
    <property type="entry name" value="JAK PATHWAY SIGNAL TRANSDUCTION ADAPTOR MOLECULE"/>
    <property type="match status" value="1"/>
</dbReference>
<dbReference type="PROSITE" id="PS50002">
    <property type="entry name" value="SH3"/>
    <property type="match status" value="1"/>
</dbReference>
<evidence type="ECO:0000256" key="5">
    <source>
        <dbReference type="ARBA" id="ARBA00022443"/>
    </source>
</evidence>
<keyword evidence="5 9" id="KW-0728">SH3 domain</keyword>
<dbReference type="Pfam" id="PF00790">
    <property type="entry name" value="VHS"/>
    <property type="match status" value="1"/>
</dbReference>
<reference evidence="12" key="1">
    <citation type="submission" date="2020-05" db="EMBL/GenBank/DDBJ databases">
        <title>Phylogenomic resolution of chytrid fungi.</title>
        <authorList>
            <person name="Stajich J.E."/>
            <person name="Amses K."/>
            <person name="Simmons R."/>
            <person name="Seto K."/>
            <person name="Myers J."/>
            <person name="Bonds A."/>
            <person name="Quandt C.A."/>
            <person name="Barry K."/>
            <person name="Liu P."/>
            <person name="Grigoriev I."/>
            <person name="Longcore J.E."/>
            <person name="James T.Y."/>
        </authorList>
    </citation>
    <scope>NUCLEOTIDE SEQUENCE</scope>
    <source>
        <strain evidence="12">PLAUS21</strain>
    </source>
</reference>
<dbReference type="InterPro" id="IPR008942">
    <property type="entry name" value="ENTH_VHS"/>
</dbReference>
<dbReference type="PRINTS" id="PR00452">
    <property type="entry name" value="SH3DOMAIN"/>
</dbReference>
<dbReference type="Gene3D" id="1.25.40.90">
    <property type="match status" value="1"/>
</dbReference>
<feature type="domain" description="VHS" evidence="11">
    <location>
        <begin position="8"/>
        <end position="144"/>
    </location>
</feature>
<dbReference type="PROSITE" id="PS50179">
    <property type="entry name" value="VHS"/>
    <property type="match status" value="1"/>
</dbReference>
<evidence type="ECO:0000313" key="13">
    <source>
        <dbReference type="Proteomes" id="UP001210925"/>
    </source>
</evidence>
<evidence type="ECO:0000256" key="1">
    <source>
        <dbReference type="ARBA" id="ARBA00004125"/>
    </source>
</evidence>
<evidence type="ECO:0000256" key="6">
    <source>
        <dbReference type="ARBA" id="ARBA00022448"/>
    </source>
</evidence>
<dbReference type="SUPFAM" id="SSF48464">
    <property type="entry name" value="ENTH/VHS domain"/>
    <property type="match status" value="1"/>
</dbReference>